<dbReference type="AlphaFoldDB" id="A0A2T6AX57"/>
<comment type="cofactor">
    <cofactor evidence="1">
        <name>Mg(2+)</name>
        <dbReference type="ChEBI" id="CHEBI:18420"/>
    </cofactor>
</comment>
<dbReference type="Proteomes" id="UP000244069">
    <property type="component" value="Unassembled WGS sequence"/>
</dbReference>
<dbReference type="GO" id="GO:0046872">
    <property type="term" value="F:metal ion binding"/>
    <property type="evidence" value="ECO:0007669"/>
    <property type="project" value="UniProtKB-KW"/>
</dbReference>
<gene>
    <name evidence="7" type="ORF">C8N44_10998</name>
</gene>
<dbReference type="InterPro" id="IPR033749">
    <property type="entry name" value="Polyprenyl_synt_CS"/>
</dbReference>
<keyword evidence="4" id="KW-0479">Metal-binding</keyword>
<evidence type="ECO:0000256" key="4">
    <source>
        <dbReference type="ARBA" id="ARBA00022723"/>
    </source>
</evidence>
<dbReference type="InterPro" id="IPR008949">
    <property type="entry name" value="Isoprenoid_synthase_dom_sf"/>
</dbReference>
<accession>A0A2T6AX57</accession>
<proteinExistence type="inferred from homology"/>
<protein>
    <submittedName>
        <fullName evidence="7">Geranylgeranyl pyrophosphate synthase</fullName>
    </submittedName>
</protein>
<evidence type="ECO:0000313" key="8">
    <source>
        <dbReference type="Proteomes" id="UP000244069"/>
    </source>
</evidence>
<keyword evidence="8" id="KW-1185">Reference proteome</keyword>
<comment type="similarity">
    <text evidence="2 6">Belongs to the FPP/GGPP synthase family.</text>
</comment>
<dbReference type="InterPro" id="IPR000092">
    <property type="entry name" value="Polyprenyl_synt"/>
</dbReference>
<keyword evidence="3 6" id="KW-0808">Transferase</keyword>
<dbReference type="EMBL" id="QBKN01000009">
    <property type="protein sequence ID" value="PTX48407.1"/>
    <property type="molecule type" value="Genomic_DNA"/>
</dbReference>
<dbReference type="Gene3D" id="1.10.600.10">
    <property type="entry name" value="Farnesyl Diphosphate Synthase"/>
    <property type="match status" value="1"/>
</dbReference>
<evidence type="ECO:0000256" key="5">
    <source>
        <dbReference type="ARBA" id="ARBA00022842"/>
    </source>
</evidence>
<dbReference type="Pfam" id="PF00348">
    <property type="entry name" value="polyprenyl_synt"/>
    <property type="match status" value="1"/>
</dbReference>
<evidence type="ECO:0000256" key="2">
    <source>
        <dbReference type="ARBA" id="ARBA00006706"/>
    </source>
</evidence>
<evidence type="ECO:0000256" key="6">
    <source>
        <dbReference type="RuleBase" id="RU004466"/>
    </source>
</evidence>
<dbReference type="GO" id="GO:0004659">
    <property type="term" value="F:prenyltransferase activity"/>
    <property type="evidence" value="ECO:0007669"/>
    <property type="project" value="InterPro"/>
</dbReference>
<name>A0A2T6AX57_9RHOB</name>
<keyword evidence="5" id="KW-0460">Magnesium</keyword>
<dbReference type="RefSeq" id="WP_188758689.1">
    <property type="nucleotide sequence ID" value="NZ_BMEZ01000011.1"/>
</dbReference>
<dbReference type="PANTHER" id="PTHR12001">
    <property type="entry name" value="GERANYLGERANYL PYROPHOSPHATE SYNTHASE"/>
    <property type="match status" value="1"/>
</dbReference>
<evidence type="ECO:0000313" key="7">
    <source>
        <dbReference type="EMBL" id="PTX48407.1"/>
    </source>
</evidence>
<dbReference type="PANTHER" id="PTHR12001:SF85">
    <property type="entry name" value="SHORT CHAIN ISOPRENYL DIPHOSPHATE SYNTHASE"/>
    <property type="match status" value="1"/>
</dbReference>
<reference evidence="7 8" key="1">
    <citation type="submission" date="2018-04" db="EMBL/GenBank/DDBJ databases">
        <title>Genomic Encyclopedia of Archaeal and Bacterial Type Strains, Phase II (KMG-II): from individual species to whole genera.</title>
        <authorList>
            <person name="Goeker M."/>
        </authorList>
    </citation>
    <scope>NUCLEOTIDE SEQUENCE [LARGE SCALE GENOMIC DNA]</scope>
    <source>
        <strain evidence="7 8">DSM 29329</strain>
    </source>
</reference>
<sequence length="323" mass="35228">MMDTVAEVDTTASVDETSGAVIDALGFPDEMAALRETITGWVRTCDPEMREALEWQFFGGSKYFRPLTIFACYRAVHGPGPIPPHIMTSALVIELFHNMSLVIDDIVDRSPERRGRSTMHTRFGELNALMTSGYMVAEGYRLLGADLDGIALFSELMRRLGVAEVMQWRLRRKPLGFEDWMTIAGEDTGSMFEVCACLGDRSGNLRTYGGLLGRLYHGCDDVADVRGLPALGGGGKEDLRDGILTLPASLAIAEDDVRTAFCQTDPSDADLDLTAEAFTRALPASEAKLDEIAARAVAEARQFSNDPAPLEALVAQTRQLSGR</sequence>
<evidence type="ECO:0000256" key="3">
    <source>
        <dbReference type="ARBA" id="ARBA00022679"/>
    </source>
</evidence>
<comment type="caution">
    <text evidence="7">The sequence shown here is derived from an EMBL/GenBank/DDBJ whole genome shotgun (WGS) entry which is preliminary data.</text>
</comment>
<dbReference type="GO" id="GO:0008299">
    <property type="term" value="P:isoprenoid biosynthetic process"/>
    <property type="evidence" value="ECO:0007669"/>
    <property type="project" value="InterPro"/>
</dbReference>
<dbReference type="SUPFAM" id="SSF48576">
    <property type="entry name" value="Terpenoid synthases"/>
    <property type="match status" value="1"/>
</dbReference>
<organism evidence="7 8">
    <name type="scientific">Allosediminivita pacifica</name>
    <dbReference type="NCBI Taxonomy" id="1267769"/>
    <lineage>
        <taxon>Bacteria</taxon>
        <taxon>Pseudomonadati</taxon>
        <taxon>Pseudomonadota</taxon>
        <taxon>Alphaproteobacteria</taxon>
        <taxon>Rhodobacterales</taxon>
        <taxon>Paracoccaceae</taxon>
        <taxon>Allosediminivita</taxon>
    </lineage>
</organism>
<dbReference type="PROSITE" id="PS00723">
    <property type="entry name" value="POLYPRENYL_SYNTHASE_1"/>
    <property type="match status" value="1"/>
</dbReference>
<evidence type="ECO:0000256" key="1">
    <source>
        <dbReference type="ARBA" id="ARBA00001946"/>
    </source>
</evidence>